<proteinExistence type="predicted"/>
<evidence type="ECO:0000256" key="1">
    <source>
        <dbReference type="ARBA" id="ARBA00022500"/>
    </source>
</evidence>
<dbReference type="PANTHER" id="PTHR39452">
    <property type="entry name" value="CHEY-P PHOSPHATASE CHEX"/>
    <property type="match status" value="1"/>
</dbReference>
<accession>A0A518ATJ0</accession>
<name>A0A518ATJ0_9BACT</name>
<protein>
    <recommendedName>
        <fullName evidence="2">Chemotaxis phosphatase CheX-like domain-containing protein</fullName>
    </recommendedName>
</protein>
<organism evidence="3 4">
    <name type="scientific">Aeoliella mucimassa</name>
    <dbReference type="NCBI Taxonomy" id="2527972"/>
    <lineage>
        <taxon>Bacteria</taxon>
        <taxon>Pseudomonadati</taxon>
        <taxon>Planctomycetota</taxon>
        <taxon>Planctomycetia</taxon>
        <taxon>Pirellulales</taxon>
        <taxon>Lacipirellulaceae</taxon>
        <taxon>Aeoliella</taxon>
    </lineage>
</organism>
<dbReference type="InterPro" id="IPR028051">
    <property type="entry name" value="CheX-like_dom"/>
</dbReference>
<evidence type="ECO:0000313" key="3">
    <source>
        <dbReference type="EMBL" id="QDU58017.1"/>
    </source>
</evidence>
<dbReference type="GO" id="GO:0006935">
    <property type="term" value="P:chemotaxis"/>
    <property type="evidence" value="ECO:0007669"/>
    <property type="project" value="UniProtKB-KW"/>
</dbReference>
<dbReference type="InterPro" id="IPR028976">
    <property type="entry name" value="CheC-like_sf"/>
</dbReference>
<evidence type="ECO:0000259" key="2">
    <source>
        <dbReference type="Pfam" id="PF13690"/>
    </source>
</evidence>
<dbReference type="Pfam" id="PF13690">
    <property type="entry name" value="CheX"/>
    <property type="match status" value="1"/>
</dbReference>
<dbReference type="SUPFAM" id="SSF103039">
    <property type="entry name" value="CheC-like"/>
    <property type="match status" value="1"/>
</dbReference>
<gene>
    <name evidence="3" type="ORF">Pan181_42420</name>
</gene>
<feature type="domain" description="Chemotaxis phosphatase CheX-like" evidence="2">
    <location>
        <begin position="42"/>
        <end position="137"/>
    </location>
</feature>
<dbReference type="Gene3D" id="3.40.1550.10">
    <property type="entry name" value="CheC-like"/>
    <property type="match status" value="1"/>
</dbReference>
<reference evidence="3 4" key="1">
    <citation type="submission" date="2019-02" db="EMBL/GenBank/DDBJ databases">
        <title>Deep-cultivation of Planctomycetes and their phenomic and genomic characterization uncovers novel biology.</title>
        <authorList>
            <person name="Wiegand S."/>
            <person name="Jogler M."/>
            <person name="Boedeker C."/>
            <person name="Pinto D."/>
            <person name="Vollmers J."/>
            <person name="Rivas-Marin E."/>
            <person name="Kohn T."/>
            <person name="Peeters S.H."/>
            <person name="Heuer A."/>
            <person name="Rast P."/>
            <person name="Oberbeckmann S."/>
            <person name="Bunk B."/>
            <person name="Jeske O."/>
            <person name="Meyerdierks A."/>
            <person name="Storesund J.E."/>
            <person name="Kallscheuer N."/>
            <person name="Luecker S."/>
            <person name="Lage O.M."/>
            <person name="Pohl T."/>
            <person name="Merkel B.J."/>
            <person name="Hornburger P."/>
            <person name="Mueller R.-W."/>
            <person name="Bruemmer F."/>
            <person name="Labrenz M."/>
            <person name="Spormann A.M."/>
            <person name="Op den Camp H."/>
            <person name="Overmann J."/>
            <person name="Amann R."/>
            <person name="Jetten M.S.M."/>
            <person name="Mascher T."/>
            <person name="Medema M.H."/>
            <person name="Devos D.P."/>
            <person name="Kaster A.-K."/>
            <person name="Ovreas L."/>
            <person name="Rohde M."/>
            <person name="Galperin M.Y."/>
            <person name="Jogler C."/>
        </authorList>
    </citation>
    <scope>NUCLEOTIDE SEQUENCE [LARGE SCALE GENOMIC DNA]</scope>
    <source>
        <strain evidence="3 4">Pan181</strain>
    </source>
</reference>
<keyword evidence="1" id="KW-0145">Chemotaxis</keyword>
<dbReference type="OrthoDB" id="9790435at2"/>
<dbReference type="EMBL" id="CP036278">
    <property type="protein sequence ID" value="QDU58017.1"/>
    <property type="molecule type" value="Genomic_DNA"/>
</dbReference>
<dbReference type="InterPro" id="IPR038756">
    <property type="entry name" value="CheX-like"/>
</dbReference>
<dbReference type="KEGG" id="amuc:Pan181_42420"/>
<evidence type="ECO:0000313" key="4">
    <source>
        <dbReference type="Proteomes" id="UP000315750"/>
    </source>
</evidence>
<keyword evidence="4" id="KW-1185">Reference proteome</keyword>
<dbReference type="CDD" id="cd17906">
    <property type="entry name" value="CheX"/>
    <property type="match status" value="1"/>
</dbReference>
<dbReference type="PANTHER" id="PTHR39452:SF1">
    <property type="entry name" value="CHEY-P PHOSPHATASE CHEX"/>
    <property type="match status" value="1"/>
</dbReference>
<dbReference type="RefSeq" id="WP_145249525.1">
    <property type="nucleotide sequence ID" value="NZ_CP036278.1"/>
</dbReference>
<dbReference type="Proteomes" id="UP000315750">
    <property type="component" value="Chromosome"/>
</dbReference>
<sequence length="161" mass="17430">MRAEYINPFIESTVEVFKTMLGCEVSRTGLTVHETFCPEYDITGIIGMSGKAHGDVVISFQQEVALSAAEALLGIRYEEINDDVVDTVGELTNMIAGNAKTSLQDLQMSLALPTVIVGKNHSIRFPSKVKPLALPFSSCWGSFNIEVGLVESPEDAHIVLG</sequence>
<dbReference type="AlphaFoldDB" id="A0A518ATJ0"/>